<sequence>MGSAAGDSAQWLSVKEETIFLHDGLIRVTDLAELPSEIGISEAADTELEILTFETKNPTELAEHLRAVCGNQSNAYARLLEYRLNALRGLWNAQRQLALEDQHEREGTDEETLALLKRQGLLQQPEQAPFTSRMGLLLVFPLIQSQSKTDPSLCNLTAEVLLNCLRDCQPLSLTKEPADCLNGIETLLCSWLEDTSVLGPQVSFKQKENSAAALVALACARGSLKTFIHTVHLLQKQTDLGSLPVADVLYRLLLLEGGPGSPSCLLGSKHIVSWGFEDMLPAPDGTSGSNNENKDADLGRCLASDGLYLFTTNSVGRGLSKLGSGLHGTLRGFVYSRNEELEAGWIAYGSRKLLHRPASFDNKAHFLFQIIDQHTLQVSQIVAMPVNHFPVGSNMTTVHLSSDGTYFYWIWSPASLNEKTPKGHSVFMDIFELNVQNGVCFANPLHERIILIRKEGESAKSINEMLLSRLSRYRASPSATLAALTGSTISNTLKEDQTAANTSCGLPLKILRKTPMYTCGTYLVMLVPPPGGSGSSATRSLFGGSSGLSSLKILASSLVFNISDGQFTNRADLIDASGSSLGRGALVTGLGACYDTMNNMIWTCSNDYIDQWCNPGNQAFHVVCQRLGVTHIIADPKGEAVTTNEVINQLLHHVGAMCIHQLNLLANSSSSPISTFLGKQHPIESHHLNSICDIMEKAMVNGDKCIIRCILVVFQVVFKFFLDPQTERNRDTIRRAGLLLWQLLMAPKDQICPEIQREVCLAISFGLNILNPGELEINNLLKLILTEGDRNSGLSQLRDVILSNLTEQLQNNRFGSEEDEHYRLNDELLHYILKIVVRESCFLITKCQTVSKEEFQRLLSTVPVASPCLRYLMAVQNHLLSNTVLIKPDETDDSDSSLQGETLKVQELQSSILELATHILTGCDEVLEMLQRVTTALINSDLLDRDVRLKGLEQITKSTMLGHLLPVLLTSLMHPNLQTLTMADALMPQLVQLVLYTSQTALLLKTQCPILADVGSSPSPEQKNRLLLDDRMLEEKEEPGFLTGLKIPAPWAAGKTVETAHPVRDNYKFKETVHIPGARCLYLRFDSRCSSQYDYDKLVIYAGPNTNSRKVAEYGGNTLGYGSRSVLGTGWPKDLVKVVSLGLFHARIINGPKITKEELACQDLLRSKLLTRVLLNWSKWQSEVEDAVNGKLENNAPFFYDITLMGITAQGIGAFISIERIHSDGRISFFQEVNSLSEKNAHPMAKTKTLVKSLMNRAELLLHVTIAAQSGITRSISGTPTITHRFVVTIFPCCVAPMIKVNRTSSTYTVVLK</sequence>
<gene>
    <name evidence="1" type="ORF">GDO86_002083</name>
</gene>
<comment type="caution">
    <text evidence="1">The sequence shown here is derived from an EMBL/GenBank/DDBJ whole genome shotgun (WGS) entry which is preliminary data.</text>
</comment>
<dbReference type="PANTHER" id="PTHR22772:SF5">
    <property type="entry name" value="HECT DOMAIN E3 UBIQUITIN PROTEIN LIGASE 4"/>
    <property type="match status" value="1"/>
</dbReference>
<reference evidence="1" key="1">
    <citation type="thesis" date="2020" institute="ProQuest LLC" country="789 East Eisenhower Parkway, Ann Arbor, MI, USA">
        <title>Comparative Genomics and Chromosome Evolution.</title>
        <authorList>
            <person name="Mudd A.B."/>
        </authorList>
    </citation>
    <scope>NUCLEOTIDE SEQUENCE</scope>
    <source>
        <strain evidence="1">Female2</strain>
        <tissue evidence="1">Blood</tissue>
    </source>
</reference>
<evidence type="ECO:0000313" key="1">
    <source>
        <dbReference type="EMBL" id="KAG8456149.1"/>
    </source>
</evidence>
<evidence type="ECO:0000313" key="2">
    <source>
        <dbReference type="Proteomes" id="UP000812440"/>
    </source>
</evidence>
<evidence type="ECO:0008006" key="3">
    <source>
        <dbReference type="Google" id="ProtNLM"/>
    </source>
</evidence>
<keyword evidence="2" id="KW-1185">Reference proteome</keyword>
<organism evidence="1 2">
    <name type="scientific">Hymenochirus boettgeri</name>
    <name type="common">Congo dwarf clawed frog</name>
    <dbReference type="NCBI Taxonomy" id="247094"/>
    <lineage>
        <taxon>Eukaryota</taxon>
        <taxon>Metazoa</taxon>
        <taxon>Chordata</taxon>
        <taxon>Craniata</taxon>
        <taxon>Vertebrata</taxon>
        <taxon>Euteleostomi</taxon>
        <taxon>Amphibia</taxon>
        <taxon>Batrachia</taxon>
        <taxon>Anura</taxon>
        <taxon>Pipoidea</taxon>
        <taxon>Pipidae</taxon>
        <taxon>Pipinae</taxon>
        <taxon>Hymenochirus</taxon>
    </lineage>
</organism>
<dbReference type="InterPro" id="IPR040099">
    <property type="entry name" value="ZZEF1"/>
</dbReference>
<dbReference type="OrthoDB" id="5986060at2759"/>
<dbReference type="PANTHER" id="PTHR22772">
    <property type="entry name" value="NOVEL ZZ TYPE ZINC FINGER DOMAIN CONTAINING PROTEIN"/>
    <property type="match status" value="1"/>
</dbReference>
<proteinExistence type="predicted"/>
<accession>A0A8T2KGF6</accession>
<dbReference type="EMBL" id="JAACNH010000001">
    <property type="protein sequence ID" value="KAG8456149.1"/>
    <property type="molecule type" value="Genomic_DNA"/>
</dbReference>
<dbReference type="Proteomes" id="UP000812440">
    <property type="component" value="Chromosome 1"/>
</dbReference>
<name>A0A8T2KGF6_9PIPI</name>
<protein>
    <recommendedName>
        <fullName evidence="3">HECT domain-containing protein</fullName>
    </recommendedName>
</protein>